<comment type="caution">
    <text evidence="2">The sequence shown here is derived from an EMBL/GenBank/DDBJ whole genome shotgun (WGS) entry which is preliminary data.</text>
</comment>
<protein>
    <submittedName>
        <fullName evidence="2">KBTBD5_10</fullName>
    </submittedName>
</protein>
<accession>A0A8S3R3P9</accession>
<name>A0A8S3R3P9_MYTED</name>
<dbReference type="Proteomes" id="UP000683360">
    <property type="component" value="Unassembled WGS sequence"/>
</dbReference>
<dbReference type="InterPro" id="IPR011333">
    <property type="entry name" value="SKP1/BTB/POZ_sf"/>
</dbReference>
<organism evidence="2 3">
    <name type="scientific">Mytilus edulis</name>
    <name type="common">Blue mussel</name>
    <dbReference type="NCBI Taxonomy" id="6550"/>
    <lineage>
        <taxon>Eukaryota</taxon>
        <taxon>Metazoa</taxon>
        <taxon>Spiralia</taxon>
        <taxon>Lophotrochozoa</taxon>
        <taxon>Mollusca</taxon>
        <taxon>Bivalvia</taxon>
        <taxon>Autobranchia</taxon>
        <taxon>Pteriomorphia</taxon>
        <taxon>Mytilida</taxon>
        <taxon>Mytiloidea</taxon>
        <taxon>Mytilidae</taxon>
        <taxon>Mytilinae</taxon>
        <taxon>Mytilus</taxon>
    </lineage>
</organism>
<dbReference type="EMBL" id="CAJPWZ010000885">
    <property type="protein sequence ID" value="CAG2202285.1"/>
    <property type="molecule type" value="Genomic_DNA"/>
</dbReference>
<evidence type="ECO:0000313" key="2">
    <source>
        <dbReference type="EMBL" id="CAG2202285.1"/>
    </source>
</evidence>
<feature type="region of interest" description="Disordered" evidence="1">
    <location>
        <begin position="123"/>
        <end position="145"/>
    </location>
</feature>
<reference evidence="2" key="1">
    <citation type="submission" date="2021-03" db="EMBL/GenBank/DDBJ databases">
        <authorList>
            <person name="Bekaert M."/>
        </authorList>
    </citation>
    <scope>NUCLEOTIDE SEQUENCE</scope>
</reference>
<keyword evidence="3" id="KW-1185">Reference proteome</keyword>
<evidence type="ECO:0000256" key="1">
    <source>
        <dbReference type="SAM" id="MobiDB-lite"/>
    </source>
</evidence>
<evidence type="ECO:0000313" key="3">
    <source>
        <dbReference type="Proteomes" id="UP000683360"/>
    </source>
</evidence>
<sequence length="395" mass="44050">MELNSLLTKPSLCVRSEYFRAMVHFEENALKVRFNIKLLVDKNNSNQLPSPYCLKLQCTHLNSCIMDSHHSILLLSTNLLYSLTTVPGPAQYHNQLPTQVVISPTPTNTGNNIDQQQTLVTSTPTTNMGNITIPTTNTGNITTNNNTKVISPTTITGDISLSTTNTGKISPPTTNTGNIITTITSDITINNKHRQYQQQPTHLTLPPTATQVISPPLSITGNIIILQPTQAQSPIKLKDVEPGVFAVVLHYVYTQNYDYSVHTCSTMSEMRQHSENVWLPLIMRKGKNVSVNFDADHYTEFIKYLYCPKLYDVSNSQNKEVRQMSIKMPTLRSKGVQRNAQLWMPPKSVVQTLAKNVDCPKVLPISRSSFCSNARVSVEGCLLKLQSGEIEYNLT</sequence>
<gene>
    <name evidence="2" type="ORF">MEDL_16881</name>
</gene>
<proteinExistence type="predicted"/>
<dbReference type="AlphaFoldDB" id="A0A8S3R3P9"/>
<dbReference type="SUPFAM" id="SSF54695">
    <property type="entry name" value="POZ domain"/>
    <property type="match status" value="1"/>
</dbReference>
<dbReference type="OrthoDB" id="10626542at2759"/>